<dbReference type="PANTHER" id="PTHR12655">
    <property type="entry name" value="ACYL-COA THIOESTERASE"/>
    <property type="match status" value="1"/>
</dbReference>
<evidence type="ECO:0000256" key="1">
    <source>
        <dbReference type="ARBA" id="ARBA00010458"/>
    </source>
</evidence>
<proteinExistence type="inferred from homology"/>
<dbReference type="Gene3D" id="3.10.129.10">
    <property type="entry name" value="Hotdog Thioesterase"/>
    <property type="match status" value="2"/>
</dbReference>
<dbReference type="CDD" id="cd03442">
    <property type="entry name" value="BFIT_BACH"/>
    <property type="match status" value="2"/>
</dbReference>
<accession>A0A811LMA6</accession>
<keyword evidence="4" id="KW-0809">Transit peptide</keyword>
<evidence type="ECO:0000313" key="7">
    <source>
        <dbReference type="Proteomes" id="UP000614601"/>
    </source>
</evidence>
<dbReference type="Proteomes" id="UP000614601">
    <property type="component" value="Unassembled WGS sequence"/>
</dbReference>
<organism evidence="6 7">
    <name type="scientific">Bursaphelenchus okinawaensis</name>
    <dbReference type="NCBI Taxonomy" id="465554"/>
    <lineage>
        <taxon>Eukaryota</taxon>
        <taxon>Metazoa</taxon>
        <taxon>Ecdysozoa</taxon>
        <taxon>Nematoda</taxon>
        <taxon>Chromadorea</taxon>
        <taxon>Rhabditida</taxon>
        <taxon>Tylenchina</taxon>
        <taxon>Tylenchomorpha</taxon>
        <taxon>Aphelenchoidea</taxon>
        <taxon>Aphelenchoididae</taxon>
        <taxon>Bursaphelenchus</taxon>
    </lineage>
</organism>
<dbReference type="GO" id="GO:0047617">
    <property type="term" value="F:fatty acyl-CoA hydrolase activity"/>
    <property type="evidence" value="ECO:0007669"/>
    <property type="project" value="TreeGrafter"/>
</dbReference>
<evidence type="ECO:0000259" key="5">
    <source>
        <dbReference type="PROSITE" id="PS51770"/>
    </source>
</evidence>
<feature type="domain" description="HotDog ACOT-type" evidence="5">
    <location>
        <begin position="272"/>
        <end position="384"/>
    </location>
</feature>
<protein>
    <recommendedName>
        <fullName evidence="5">HotDog ACOT-type domain-containing protein</fullName>
    </recommendedName>
</protein>
<gene>
    <name evidence="6" type="ORF">BOKJ2_LOCUS14311</name>
</gene>
<dbReference type="InterPro" id="IPR029069">
    <property type="entry name" value="HotDog_dom_sf"/>
</dbReference>
<dbReference type="FunFam" id="3.10.129.10:FF:000012">
    <property type="entry name" value="Acyl-coenzyme A thioesterase 9, mitochondrial"/>
    <property type="match status" value="1"/>
</dbReference>
<evidence type="ECO:0000256" key="3">
    <source>
        <dbReference type="ARBA" id="ARBA00022801"/>
    </source>
</evidence>
<feature type="domain" description="HotDog ACOT-type" evidence="5">
    <location>
        <begin position="63"/>
        <end position="195"/>
    </location>
</feature>
<comment type="caution">
    <text evidence="6">The sequence shown here is derived from an EMBL/GenBank/DDBJ whole genome shotgun (WGS) entry which is preliminary data.</text>
</comment>
<dbReference type="GO" id="GO:0006637">
    <property type="term" value="P:acyl-CoA metabolic process"/>
    <property type="evidence" value="ECO:0007669"/>
    <property type="project" value="TreeGrafter"/>
</dbReference>
<evidence type="ECO:0000256" key="2">
    <source>
        <dbReference type="ARBA" id="ARBA00022737"/>
    </source>
</evidence>
<dbReference type="PROSITE" id="PS51770">
    <property type="entry name" value="HOTDOG_ACOT"/>
    <property type="match status" value="2"/>
</dbReference>
<dbReference type="EMBL" id="CAJFCW020000006">
    <property type="protein sequence ID" value="CAG9127951.1"/>
    <property type="molecule type" value="Genomic_DNA"/>
</dbReference>
<reference evidence="6" key="1">
    <citation type="submission" date="2020-09" db="EMBL/GenBank/DDBJ databases">
        <authorList>
            <person name="Kikuchi T."/>
        </authorList>
    </citation>
    <scope>NUCLEOTIDE SEQUENCE</scope>
    <source>
        <strain evidence="6">SH1</strain>
    </source>
</reference>
<dbReference type="Proteomes" id="UP000783686">
    <property type="component" value="Unassembled WGS sequence"/>
</dbReference>
<dbReference type="EMBL" id="CAJFDH010000006">
    <property type="protein sequence ID" value="CAD5230777.1"/>
    <property type="molecule type" value="Genomic_DNA"/>
</dbReference>
<dbReference type="AlphaFoldDB" id="A0A811LMA6"/>
<comment type="similarity">
    <text evidence="1">Belongs to the acyl coenzyme A hydrolase family.</text>
</comment>
<sequence length="411" mass="46676">MTIKHLAKSSLRFAHAMAKQIHDPLNSAPLMNIRQINDIIFSHVAAQDSTKVVPRDVQISHPPSASATACIIPLKQDPNLRINYHGKNKLIRFGKILEDLDTFAVWLAYKHNQGPDVGMGIPNHPPFHAVTACVDKINLQEKRIRSDLDIIMTGMVTWVGRSSMEITMHLSQKYSEDDYRDVLTARFVMVTLEPNGRKAVPNVPLAIETEDDKRWFEKAEHARQVRMHREENSLLKNPPTEIERAMLHDLFLQSMDNKNMTRRLPSNYKWMNESKLENLVVCFPVKRNMYGKIFGGYLMRTAFETAFANAAIFSKCRPEVMAVDSIVFKKGVEIGSLLLLNSQVSYSTDSFMQMAVNAQVVDVESGESETTNTFQFTFRADKPVPLVMPESYADGMTYLTGRRHFNSSAHS</sequence>
<dbReference type="InterPro" id="IPR033120">
    <property type="entry name" value="HOTDOG_ACOT"/>
</dbReference>
<evidence type="ECO:0000256" key="4">
    <source>
        <dbReference type="ARBA" id="ARBA00022946"/>
    </source>
</evidence>
<dbReference type="OrthoDB" id="331699at2759"/>
<evidence type="ECO:0000313" key="6">
    <source>
        <dbReference type="EMBL" id="CAD5230777.1"/>
    </source>
</evidence>
<dbReference type="GO" id="GO:0005739">
    <property type="term" value="C:mitochondrion"/>
    <property type="evidence" value="ECO:0007669"/>
    <property type="project" value="TreeGrafter"/>
</dbReference>
<keyword evidence="2" id="KW-0677">Repeat</keyword>
<keyword evidence="3" id="KW-0378">Hydrolase</keyword>
<keyword evidence="7" id="KW-1185">Reference proteome</keyword>
<dbReference type="SUPFAM" id="SSF54637">
    <property type="entry name" value="Thioesterase/thiol ester dehydrase-isomerase"/>
    <property type="match status" value="2"/>
</dbReference>
<name>A0A811LMA6_9BILA</name>
<dbReference type="PANTHER" id="PTHR12655:SF0">
    <property type="entry name" value="ACYL-COENZYME A THIOESTERASE 9, MITOCHONDRIAL"/>
    <property type="match status" value="1"/>
</dbReference>